<evidence type="ECO:0000313" key="1">
    <source>
        <dbReference type="EMBL" id="PWY83632.1"/>
    </source>
</evidence>
<dbReference type="AlphaFoldDB" id="A0A317WEH1"/>
<gene>
    <name evidence="1" type="ORF">BO70DRAFT_428888</name>
</gene>
<dbReference type="STRING" id="1448321.A0A317WEH1"/>
<dbReference type="Proteomes" id="UP000247233">
    <property type="component" value="Unassembled WGS sequence"/>
</dbReference>
<evidence type="ECO:0008006" key="3">
    <source>
        <dbReference type="Google" id="ProtNLM"/>
    </source>
</evidence>
<dbReference type="PANTHER" id="PTHR43147:SF2">
    <property type="entry name" value="NADP-DEPENDENT OXIDOREDUCTASE DOMAIN-CONTAINING PROTEIN"/>
    <property type="match status" value="1"/>
</dbReference>
<organism evidence="1 2">
    <name type="scientific">Aspergillus heteromorphus CBS 117.55</name>
    <dbReference type="NCBI Taxonomy" id="1448321"/>
    <lineage>
        <taxon>Eukaryota</taxon>
        <taxon>Fungi</taxon>
        <taxon>Dikarya</taxon>
        <taxon>Ascomycota</taxon>
        <taxon>Pezizomycotina</taxon>
        <taxon>Eurotiomycetes</taxon>
        <taxon>Eurotiomycetidae</taxon>
        <taxon>Eurotiales</taxon>
        <taxon>Aspergillaceae</taxon>
        <taxon>Aspergillus</taxon>
        <taxon>Aspergillus subgen. Circumdati</taxon>
    </lineage>
</organism>
<keyword evidence="2" id="KW-1185">Reference proteome</keyword>
<dbReference type="RefSeq" id="XP_025400075.1">
    <property type="nucleotide sequence ID" value="XM_025548023.1"/>
</dbReference>
<proteinExistence type="predicted"/>
<dbReference type="PANTHER" id="PTHR43147">
    <property type="entry name" value="PROTEIN TAS"/>
    <property type="match status" value="1"/>
</dbReference>
<dbReference type="GeneID" id="37070260"/>
<dbReference type="EMBL" id="MSFL01000010">
    <property type="protein sequence ID" value="PWY83632.1"/>
    <property type="molecule type" value="Genomic_DNA"/>
</dbReference>
<dbReference type="SUPFAM" id="SSF51430">
    <property type="entry name" value="NAD(P)-linked oxidoreductase"/>
    <property type="match status" value="1"/>
</dbReference>
<comment type="caution">
    <text evidence="1">The sequence shown here is derived from an EMBL/GenBank/DDBJ whole genome shotgun (WGS) entry which is preliminary data.</text>
</comment>
<reference evidence="1 2" key="1">
    <citation type="submission" date="2016-12" db="EMBL/GenBank/DDBJ databases">
        <title>The genomes of Aspergillus section Nigri reveals drivers in fungal speciation.</title>
        <authorList>
            <consortium name="DOE Joint Genome Institute"/>
            <person name="Vesth T.C."/>
            <person name="Nybo J."/>
            <person name="Theobald S."/>
            <person name="Brandl J."/>
            <person name="Frisvad J.C."/>
            <person name="Nielsen K.F."/>
            <person name="Lyhne E.K."/>
            <person name="Kogle M.E."/>
            <person name="Kuo A."/>
            <person name="Riley R."/>
            <person name="Clum A."/>
            <person name="Nolan M."/>
            <person name="Lipzen A."/>
            <person name="Salamov A."/>
            <person name="Henrissat B."/>
            <person name="Wiebenga A."/>
            <person name="De Vries R.P."/>
            <person name="Grigoriev I.V."/>
            <person name="Mortensen U.H."/>
            <person name="Andersen M.R."/>
            <person name="Baker S.E."/>
        </authorList>
    </citation>
    <scope>NUCLEOTIDE SEQUENCE [LARGE SCALE GENOMIC DNA]</scope>
    <source>
        <strain evidence="1 2">CBS 117.55</strain>
    </source>
</reference>
<sequence>MTATRAKTAHVNMMTDTIIRNLPLDGLRMVMRGMLASHPGFTSAFEEQTRSYISETAWQCSNTPPTSIKVPSQAPPPVSETFQLDGGPKLPRILTGLWQLSSPAWGTASRPKIVEQFSKYVGSGFTAFDMADHYGDAEIIFGKYRSSSSYSDSISGATYSAGGIYNGYGSTILLIKHDLC</sequence>
<accession>A0A317WEH1</accession>
<name>A0A317WEH1_9EURO</name>
<dbReference type="Gene3D" id="3.20.20.100">
    <property type="entry name" value="NADP-dependent oxidoreductase domain"/>
    <property type="match status" value="1"/>
</dbReference>
<dbReference type="InterPro" id="IPR036812">
    <property type="entry name" value="NAD(P)_OxRdtase_dom_sf"/>
</dbReference>
<dbReference type="VEuPathDB" id="FungiDB:BO70DRAFT_428888"/>
<evidence type="ECO:0000313" key="2">
    <source>
        <dbReference type="Proteomes" id="UP000247233"/>
    </source>
</evidence>
<dbReference type="OrthoDB" id="686384at2759"/>
<protein>
    <recommendedName>
        <fullName evidence="3">NADP-dependent oxidoreductase domain-containing protein</fullName>
    </recommendedName>
</protein>